<dbReference type="InterPro" id="IPR010064">
    <property type="entry name" value="HK97-gp10_tail"/>
</dbReference>
<evidence type="ECO:0000313" key="1">
    <source>
        <dbReference type="EMBL" id="SDV49822.1"/>
    </source>
</evidence>
<reference evidence="2" key="1">
    <citation type="submission" date="2016-09" db="EMBL/GenBank/DDBJ databases">
        <authorList>
            <person name="Varghese N."/>
            <person name="Submissions S."/>
        </authorList>
    </citation>
    <scope>NUCLEOTIDE SEQUENCE [LARGE SCALE GENOMIC DNA]</scope>
    <source>
        <strain evidence="2">JS23</strain>
    </source>
</reference>
<evidence type="ECO:0000313" key="2">
    <source>
        <dbReference type="Proteomes" id="UP000243719"/>
    </source>
</evidence>
<keyword evidence="2" id="KW-1185">Reference proteome</keyword>
<accession>A0A1H2PS93</accession>
<gene>
    <name evidence="1" type="ORF">SAMN05216551_109168</name>
</gene>
<proteinExistence type="predicted"/>
<sequence>MARSGMTIRNPEELTRVLLQLPAAVSESALRQASAAGARIVLEEARLRAPVGTKRYIRKGKPHIPGLLKREGILMFYREEDSLTGVRSTYGITWSKDAFYGRFVEHGTSRMPAQPHLRPAYDARRTAAAEAVAAVIQEKVREATR</sequence>
<dbReference type="STRING" id="1770053.SAMN05216551_109168"/>
<dbReference type="NCBIfam" id="TIGR01725">
    <property type="entry name" value="phge_HK97_gp10"/>
    <property type="match status" value="1"/>
</dbReference>
<dbReference type="EMBL" id="FNLO01000009">
    <property type="protein sequence ID" value="SDV49822.1"/>
    <property type="molecule type" value="Genomic_DNA"/>
</dbReference>
<protein>
    <submittedName>
        <fullName evidence="1">Phage protein, HK97 gp10 family</fullName>
    </submittedName>
</protein>
<dbReference type="AlphaFoldDB" id="A0A1H2PS93"/>
<name>A0A1H2PS93_9BURK</name>
<organism evidence="1 2">
    <name type="scientific">Chitinasiproducens palmae</name>
    <dbReference type="NCBI Taxonomy" id="1770053"/>
    <lineage>
        <taxon>Bacteria</taxon>
        <taxon>Pseudomonadati</taxon>
        <taxon>Pseudomonadota</taxon>
        <taxon>Betaproteobacteria</taxon>
        <taxon>Burkholderiales</taxon>
        <taxon>Burkholderiaceae</taxon>
        <taxon>Chitinasiproducens</taxon>
    </lineage>
</organism>
<dbReference type="Proteomes" id="UP000243719">
    <property type="component" value="Unassembled WGS sequence"/>
</dbReference>